<sequence>MANQNIGIRIPPRGSASEEVRKTFQQIVRRLGSSSTVTFGSVTLADLTATRLVQSDASKVLISVSDLTSWIAGTTNRITVTDDGDGTVTLSTPQDTHTGASPQFAGGTFTNAAVLGSDSVVFQPNADSTTFLQVLDADGGTPVLNVDTTNERVGIGTAATQKDLHVESVVPTIRLSDSNAATDQAVATLIELYRGNNTNRVGFWGMASSSNDVMQLATDYAAGEIVFSTGSNVAALSIDASQNVGISGALTAVSYGGIVEANLLDKTAAETISGAWEFTAASTTLSSTQPILDFNETDGPVDEKFWRCTAAIGDLYLQTKTDALGAGANVLRITRTGTTVDLIRAVATSVDVVGALTATSHGGIVEANLVDKSAVETIGGAWTFSNALTISRSDASADIVLKRVDAFVDFNQDVGTIQFQGGEDGSEEVVALIQAVPFDNWTNTSSPTSLAFHTTPVGATNATERVRINRDGNVSIGTVSSISPLAVEAGLTTTGAVFTLGTKEPTVAANDVLGRINFYAPLETGADAISVAASIVARAEGAFDATTNITSLLFQTGASEVATTKMTITSAGRVGVGLTPTANMAGLSIEAGVLTLKETATPTVDFGYGKILTKSDNQFYFQNGAGVETQVTLGIIGTNVQAYDAGLSNLAGITMAADKMYYTSADNVHVAADLPSFGRTLIANTTAALARSDLALDTADSPIFTGMTAGTAVAATNVIMSMNGVVNKATRIIFKQSGSDKWMMGNGPASEDNKFAIFNAVTGEHTMIVDPVTDDIALAVVGGKIGIGFTGTPSAKVHIDQSSAGGAIPVLTLDQGDVSEEMIEFLCTIGTGNAIEAVAAKVLTTTHFIKITIQGGLTRYIPCGTIA</sequence>
<comment type="caution">
    <text evidence="1">The sequence shown here is derived from an EMBL/GenBank/DDBJ whole genome shotgun (WGS) entry which is preliminary data.</text>
</comment>
<evidence type="ECO:0000313" key="1">
    <source>
        <dbReference type="EMBL" id="KKN79133.1"/>
    </source>
</evidence>
<name>A0A0F9WKV1_9ZZZZ</name>
<organism evidence="1">
    <name type="scientific">marine sediment metagenome</name>
    <dbReference type="NCBI Taxonomy" id="412755"/>
    <lineage>
        <taxon>unclassified sequences</taxon>
        <taxon>metagenomes</taxon>
        <taxon>ecological metagenomes</taxon>
    </lineage>
</organism>
<gene>
    <name evidence="1" type="ORF">LCGC14_0343210</name>
</gene>
<dbReference type="AlphaFoldDB" id="A0A0F9WKV1"/>
<reference evidence="1" key="1">
    <citation type="journal article" date="2015" name="Nature">
        <title>Complex archaea that bridge the gap between prokaryotes and eukaryotes.</title>
        <authorList>
            <person name="Spang A."/>
            <person name="Saw J.H."/>
            <person name="Jorgensen S.L."/>
            <person name="Zaremba-Niedzwiedzka K."/>
            <person name="Martijn J."/>
            <person name="Lind A.E."/>
            <person name="van Eijk R."/>
            <person name="Schleper C."/>
            <person name="Guy L."/>
            <person name="Ettema T.J."/>
        </authorList>
    </citation>
    <scope>NUCLEOTIDE SEQUENCE</scope>
</reference>
<accession>A0A0F9WKV1</accession>
<dbReference type="EMBL" id="LAZR01000252">
    <property type="protein sequence ID" value="KKN79133.1"/>
    <property type="molecule type" value="Genomic_DNA"/>
</dbReference>
<protein>
    <submittedName>
        <fullName evidence="1">Uncharacterized protein</fullName>
    </submittedName>
</protein>
<proteinExistence type="predicted"/>